<dbReference type="EMBL" id="CM042887">
    <property type="protein sequence ID" value="KAI4330863.1"/>
    <property type="molecule type" value="Genomic_DNA"/>
</dbReference>
<reference evidence="2" key="1">
    <citation type="journal article" date="2023" name="Front. Plant Sci.">
        <title>Chromosomal-level genome assembly of Melastoma candidum provides insights into trichome evolution.</title>
        <authorList>
            <person name="Zhong Y."/>
            <person name="Wu W."/>
            <person name="Sun C."/>
            <person name="Zou P."/>
            <person name="Liu Y."/>
            <person name="Dai S."/>
            <person name="Zhou R."/>
        </authorList>
    </citation>
    <scope>NUCLEOTIDE SEQUENCE [LARGE SCALE GENOMIC DNA]</scope>
</reference>
<evidence type="ECO:0000313" key="1">
    <source>
        <dbReference type="EMBL" id="KAI4330863.1"/>
    </source>
</evidence>
<protein>
    <submittedName>
        <fullName evidence="1">Uncharacterized protein</fullName>
    </submittedName>
</protein>
<keyword evidence="2" id="KW-1185">Reference proteome</keyword>
<proteinExistence type="predicted"/>
<sequence length="127" mass="14580">MHYLHASLTETLRLYPAVPVDGKSALEDDVLPDGFKVKKGNVSIPERWLAEDGAFKPESPFKFNAFLAGPRICIGKEFAYRQMKIVAALLLNSFEFELVHKDRITTYRTMFTLHMDQGLHVYAYPRM</sequence>
<gene>
    <name evidence="1" type="ORF">MLD38_029108</name>
</gene>
<comment type="caution">
    <text evidence="1">The sequence shown here is derived from an EMBL/GenBank/DDBJ whole genome shotgun (WGS) entry which is preliminary data.</text>
</comment>
<evidence type="ECO:0000313" key="2">
    <source>
        <dbReference type="Proteomes" id="UP001057402"/>
    </source>
</evidence>
<name>A0ACB9N343_9MYRT</name>
<organism evidence="1 2">
    <name type="scientific">Melastoma candidum</name>
    <dbReference type="NCBI Taxonomy" id="119954"/>
    <lineage>
        <taxon>Eukaryota</taxon>
        <taxon>Viridiplantae</taxon>
        <taxon>Streptophyta</taxon>
        <taxon>Embryophyta</taxon>
        <taxon>Tracheophyta</taxon>
        <taxon>Spermatophyta</taxon>
        <taxon>Magnoliopsida</taxon>
        <taxon>eudicotyledons</taxon>
        <taxon>Gunneridae</taxon>
        <taxon>Pentapetalae</taxon>
        <taxon>rosids</taxon>
        <taxon>malvids</taxon>
        <taxon>Myrtales</taxon>
        <taxon>Melastomataceae</taxon>
        <taxon>Melastomatoideae</taxon>
        <taxon>Melastomateae</taxon>
        <taxon>Melastoma</taxon>
    </lineage>
</organism>
<dbReference type="Proteomes" id="UP001057402">
    <property type="component" value="Chromosome 8"/>
</dbReference>
<accession>A0ACB9N343</accession>